<keyword evidence="12" id="KW-1185">Reference proteome</keyword>
<dbReference type="InterPro" id="IPR045087">
    <property type="entry name" value="Cu-oxidase_fam"/>
</dbReference>
<evidence type="ECO:0000259" key="8">
    <source>
        <dbReference type="Pfam" id="PF00561"/>
    </source>
</evidence>
<reference evidence="11 12" key="1">
    <citation type="submission" date="2014-02" db="EMBL/GenBank/DDBJ databases">
        <title>The genome sequence of Colletotrichum salicis CBS 607.94.</title>
        <authorList>
            <person name="Baroncelli R."/>
            <person name="Thon M.R."/>
        </authorList>
    </citation>
    <scope>NUCLEOTIDE SEQUENCE [LARGE SCALE GENOMIC DNA]</scope>
    <source>
        <strain evidence="11 12">CBS 607.94</strain>
    </source>
</reference>
<dbReference type="SUPFAM" id="SSF49503">
    <property type="entry name" value="Cupredoxins"/>
    <property type="match status" value="3"/>
</dbReference>
<dbReference type="SUPFAM" id="SSF53474">
    <property type="entry name" value="alpha/beta-Hydrolases"/>
    <property type="match status" value="1"/>
</dbReference>
<dbReference type="InterPro" id="IPR011706">
    <property type="entry name" value="Cu-oxidase_C"/>
</dbReference>
<dbReference type="InterPro" id="IPR008972">
    <property type="entry name" value="Cupredoxin"/>
</dbReference>
<proteinExistence type="inferred from homology"/>
<feature type="domain" description="Plastocyanin-like" evidence="9">
    <location>
        <begin position="736"/>
        <end position="823"/>
    </location>
</feature>
<comment type="caution">
    <text evidence="11">The sequence shown here is derived from an EMBL/GenBank/DDBJ whole genome shotgun (WGS) entry which is preliminary data.</text>
</comment>
<keyword evidence="6" id="KW-0325">Glycoprotein</keyword>
<dbReference type="Gene3D" id="3.40.50.1820">
    <property type="entry name" value="alpha/beta hydrolase"/>
    <property type="match status" value="1"/>
</dbReference>
<dbReference type="PANTHER" id="PTHR11709">
    <property type="entry name" value="MULTI-COPPER OXIDASE"/>
    <property type="match status" value="1"/>
</dbReference>
<evidence type="ECO:0000313" key="11">
    <source>
        <dbReference type="EMBL" id="KXH59620.1"/>
    </source>
</evidence>
<evidence type="ECO:0000256" key="5">
    <source>
        <dbReference type="ARBA" id="ARBA00023008"/>
    </source>
</evidence>
<evidence type="ECO:0000256" key="3">
    <source>
        <dbReference type="ARBA" id="ARBA00022729"/>
    </source>
</evidence>
<dbReference type="Proteomes" id="UP000070121">
    <property type="component" value="Unassembled WGS sequence"/>
</dbReference>
<gene>
    <name evidence="11" type="ORF">CSAL01_04171</name>
</gene>
<dbReference type="Pfam" id="PF00561">
    <property type="entry name" value="Abhydrolase_1"/>
    <property type="match status" value="1"/>
</dbReference>
<accession>A0A135UGT2</accession>
<protein>
    <submittedName>
        <fullName evidence="11">Multicopper oxidase</fullName>
    </submittedName>
</protein>
<dbReference type="Gene3D" id="2.60.40.420">
    <property type="entry name" value="Cupredoxins - blue copper proteins"/>
    <property type="match status" value="3"/>
</dbReference>
<keyword evidence="4" id="KW-0560">Oxidoreductase</keyword>
<feature type="domain" description="AB hydrolase-1" evidence="8">
    <location>
        <begin position="41"/>
        <end position="285"/>
    </location>
</feature>
<feature type="domain" description="Plastocyanin-like" evidence="10">
    <location>
        <begin position="323"/>
        <end position="427"/>
    </location>
</feature>
<dbReference type="InterPro" id="IPR029058">
    <property type="entry name" value="AB_hydrolase_fold"/>
</dbReference>
<dbReference type="PANTHER" id="PTHR11709:SF488">
    <property type="entry name" value="LACCASE-RELATED"/>
    <property type="match status" value="1"/>
</dbReference>
<evidence type="ECO:0000256" key="1">
    <source>
        <dbReference type="ARBA" id="ARBA00010609"/>
    </source>
</evidence>
<evidence type="ECO:0000259" key="9">
    <source>
        <dbReference type="Pfam" id="PF07731"/>
    </source>
</evidence>
<keyword evidence="3" id="KW-0732">Signal</keyword>
<dbReference type="CDD" id="cd13850">
    <property type="entry name" value="CuRO_1_Abr2_like"/>
    <property type="match status" value="1"/>
</dbReference>
<dbReference type="EMBL" id="JFFI01001482">
    <property type="protein sequence ID" value="KXH59620.1"/>
    <property type="molecule type" value="Genomic_DNA"/>
</dbReference>
<evidence type="ECO:0000256" key="4">
    <source>
        <dbReference type="ARBA" id="ARBA00023002"/>
    </source>
</evidence>
<dbReference type="Pfam" id="PF07732">
    <property type="entry name" value="Cu-oxidase_3"/>
    <property type="match status" value="1"/>
</dbReference>
<evidence type="ECO:0000259" key="7">
    <source>
        <dbReference type="Pfam" id="PF00394"/>
    </source>
</evidence>
<dbReference type="STRING" id="1209931.A0A135UGT2"/>
<dbReference type="InterPro" id="IPR001117">
    <property type="entry name" value="Cu-oxidase_2nd"/>
</dbReference>
<evidence type="ECO:0000256" key="2">
    <source>
        <dbReference type="ARBA" id="ARBA00022723"/>
    </source>
</evidence>
<name>A0A135UGT2_9PEZI</name>
<dbReference type="Pfam" id="PF00394">
    <property type="entry name" value="Cu-oxidase"/>
    <property type="match status" value="1"/>
</dbReference>
<evidence type="ECO:0000313" key="12">
    <source>
        <dbReference type="Proteomes" id="UP000070121"/>
    </source>
</evidence>
<feature type="domain" description="Plastocyanin-like" evidence="7">
    <location>
        <begin position="458"/>
        <end position="634"/>
    </location>
</feature>
<dbReference type="OrthoDB" id="2121828at2759"/>
<dbReference type="AlphaFoldDB" id="A0A135UGT2"/>
<dbReference type="Pfam" id="PF07731">
    <property type="entry name" value="Cu-oxidase_2"/>
    <property type="match status" value="1"/>
</dbReference>
<keyword evidence="2" id="KW-0479">Metal-binding</keyword>
<dbReference type="InterPro" id="IPR011707">
    <property type="entry name" value="Cu-oxidase-like_N"/>
</dbReference>
<comment type="similarity">
    <text evidence="1">Belongs to the multicopper oxidase family.</text>
</comment>
<keyword evidence="5" id="KW-0186">Copper</keyword>
<evidence type="ECO:0000259" key="10">
    <source>
        <dbReference type="Pfam" id="PF07732"/>
    </source>
</evidence>
<sequence length="876" mass="98691">MLPTYIPVQKIDAKNGIVYAYRRLGPAEGIPLVLHMHVRASMGYWDPVFIRPLAMKRPVIMFDPPAVGQTTGDAQRTPVDINIMGDDLNAFLDALSLNYIDLLGFSIGSMACQMATLSRPERVRRLILVGADPSGPIPGDHFWPRTDPNLDRFLTLQRSASEADWQAAYTLTFFRNDDQGRTAADAYFKRLRQSEFNENAVEGALPAFNDVESFMIQLACIKHWCAPGVRNKHSYYRLGELTMPVLVMTGDDDYLVPTPRSYELLDGIPNCMLVIWPRAGHASIWQYAENCLLLLAVAAVFAKETRRYNLTLTYAWNKQGADGHGRPTYLINGDTPGPVLTVEEGETLEAFVDNQLPIESTIHWHGIYQKNEPWNDGVPGVTQWATEPRDNYTYRFTPEGQYGSYFYHGHFGPAFSDGQRGPLWIVPAAWRPRPYHLISDDDQDIRAMRAAENHPRHIIVADWNDQPMDMYLIRFRDTGYIPMCANSLTLNGRGGTRCESARDLQDAGGLGRNERGCRYRIPGYEYTNVESCTETNPELEVIQAAPGEEWIWINFIHSGAHHSLAISIDEHEFWVVAADGEFVHPQKVVRTHVNLGERTSILAKLNKQAGDYALRLHSLRNEQMIQGAGILRYATTKDLSRTSNRTVPSTKPWLHLNGSLVDTANKVMEEARLSPFSPRPLPPKADFTLKFTVNNTGPSTWVLDATPHEFFRQNVPPILWNEKSRGKTSWGNSHGFLKNGSVVDLIIENGANVDASHPFHKHNHKVFVIGQGQGGFPWKDVDDAIQHGGEKYFNLKTPPYRDGFTLQAGEGKFVVVRYKIDFPAASSALLLTWKKRKSGQQVILLEGMEVMPPVPEGLKKKPHVEFQMPPHYGPLD</sequence>
<dbReference type="GO" id="GO:0016491">
    <property type="term" value="F:oxidoreductase activity"/>
    <property type="evidence" value="ECO:0007669"/>
    <property type="project" value="UniProtKB-KW"/>
</dbReference>
<dbReference type="InterPro" id="IPR000073">
    <property type="entry name" value="AB_hydrolase_1"/>
</dbReference>
<evidence type="ECO:0000256" key="6">
    <source>
        <dbReference type="ARBA" id="ARBA00023180"/>
    </source>
</evidence>
<dbReference type="CDD" id="cd13876">
    <property type="entry name" value="CuRO_2_Abr2_like"/>
    <property type="match status" value="1"/>
</dbReference>
<organism evidence="11 12">
    <name type="scientific">Colletotrichum salicis</name>
    <dbReference type="NCBI Taxonomy" id="1209931"/>
    <lineage>
        <taxon>Eukaryota</taxon>
        <taxon>Fungi</taxon>
        <taxon>Dikarya</taxon>
        <taxon>Ascomycota</taxon>
        <taxon>Pezizomycotina</taxon>
        <taxon>Sordariomycetes</taxon>
        <taxon>Hypocreomycetidae</taxon>
        <taxon>Glomerellales</taxon>
        <taxon>Glomerellaceae</taxon>
        <taxon>Colletotrichum</taxon>
        <taxon>Colletotrichum acutatum species complex</taxon>
    </lineage>
</organism>
<dbReference type="GO" id="GO:0005507">
    <property type="term" value="F:copper ion binding"/>
    <property type="evidence" value="ECO:0007669"/>
    <property type="project" value="InterPro"/>
</dbReference>